<dbReference type="PANTHER" id="PTHR43179:SF12">
    <property type="entry name" value="GALACTOFURANOSYLTRANSFERASE GLFT2"/>
    <property type="match status" value="1"/>
</dbReference>
<accession>A0A2H0DUK3</accession>
<proteinExistence type="inferred from homology"/>
<keyword evidence="3" id="KW-0808">Transferase</keyword>
<evidence type="ECO:0000256" key="2">
    <source>
        <dbReference type="ARBA" id="ARBA00022676"/>
    </source>
</evidence>
<keyword evidence="2" id="KW-0328">Glycosyltransferase</keyword>
<evidence type="ECO:0008006" key="6">
    <source>
        <dbReference type="Google" id="ProtNLM"/>
    </source>
</evidence>
<evidence type="ECO:0000256" key="3">
    <source>
        <dbReference type="ARBA" id="ARBA00022679"/>
    </source>
</evidence>
<dbReference type="Pfam" id="PF13641">
    <property type="entry name" value="Glyco_tranf_2_3"/>
    <property type="match status" value="1"/>
</dbReference>
<dbReference type="SUPFAM" id="SSF53448">
    <property type="entry name" value="Nucleotide-diphospho-sugar transferases"/>
    <property type="match status" value="1"/>
</dbReference>
<comment type="similarity">
    <text evidence="1">Belongs to the glycosyltransferase 2 family.</text>
</comment>
<name>A0A2H0DUK3_9BACT</name>
<dbReference type="AlphaFoldDB" id="A0A2H0DUK3"/>
<organism evidence="4 5">
    <name type="scientific">Candidatus Collierbacteria bacterium CG22_combo_CG10-13_8_21_14_all_43_12</name>
    <dbReference type="NCBI Taxonomy" id="1974537"/>
    <lineage>
        <taxon>Bacteria</taxon>
        <taxon>Candidatus Collieribacteriota</taxon>
    </lineage>
</organism>
<dbReference type="EMBL" id="PCTR01000072">
    <property type="protein sequence ID" value="PIP85823.1"/>
    <property type="molecule type" value="Genomic_DNA"/>
</dbReference>
<dbReference type="Proteomes" id="UP000231136">
    <property type="component" value="Unassembled WGS sequence"/>
</dbReference>
<reference evidence="4 5" key="1">
    <citation type="submission" date="2017-09" db="EMBL/GenBank/DDBJ databases">
        <title>Depth-based differentiation of microbial function through sediment-hosted aquifers and enrichment of novel symbionts in the deep terrestrial subsurface.</title>
        <authorList>
            <person name="Probst A.J."/>
            <person name="Ladd B."/>
            <person name="Jarett J.K."/>
            <person name="Geller-Mcgrath D.E."/>
            <person name="Sieber C.M."/>
            <person name="Emerson J.B."/>
            <person name="Anantharaman K."/>
            <person name="Thomas B.C."/>
            <person name="Malmstrom R."/>
            <person name="Stieglmeier M."/>
            <person name="Klingl A."/>
            <person name="Woyke T."/>
            <person name="Ryan C.M."/>
            <person name="Banfield J.F."/>
        </authorList>
    </citation>
    <scope>NUCLEOTIDE SEQUENCE [LARGE SCALE GENOMIC DNA]</scope>
    <source>
        <strain evidence="4">CG22_combo_CG10-13_8_21_14_all_43_12</strain>
    </source>
</reference>
<sequence length="310" mass="34842">SMKLGFITVNFHSDEDTIQVVSQLEENILPHGVELVIYCVDNSLSESLPSKLTQYPHAVYLNSPGNVGFAAGNNIGFRRALKDKVDIVVLVNNDTVVPKDLVKNILSSPVTNEKVGAVGGLIYFAKGFEFRNKYKETDLGKVIWYAGGIHDWNNVYGTHLGVDEVDHGQFNTVRETDFITGCLFVVRRDVLEKVGLIDERYCLYFEDSDLCLRIKKAGLHLVVDPKITIRHKVAQSSGIGSPLNDYFITRNRLLFGMTYASFKTKFALLREALKKLFIGTPAQKIAVRDFFMRNFGWGSWNKKVSVPGKQ</sequence>
<dbReference type="PANTHER" id="PTHR43179">
    <property type="entry name" value="RHAMNOSYLTRANSFERASE WBBL"/>
    <property type="match status" value="1"/>
</dbReference>
<comment type="caution">
    <text evidence="4">The sequence shown here is derived from an EMBL/GenBank/DDBJ whole genome shotgun (WGS) entry which is preliminary data.</text>
</comment>
<dbReference type="GO" id="GO:0016757">
    <property type="term" value="F:glycosyltransferase activity"/>
    <property type="evidence" value="ECO:0007669"/>
    <property type="project" value="UniProtKB-KW"/>
</dbReference>
<dbReference type="Gene3D" id="3.90.550.10">
    <property type="entry name" value="Spore Coat Polysaccharide Biosynthesis Protein SpsA, Chain A"/>
    <property type="match status" value="1"/>
</dbReference>
<evidence type="ECO:0000313" key="5">
    <source>
        <dbReference type="Proteomes" id="UP000231136"/>
    </source>
</evidence>
<evidence type="ECO:0000313" key="4">
    <source>
        <dbReference type="EMBL" id="PIP85823.1"/>
    </source>
</evidence>
<feature type="non-terminal residue" evidence="4">
    <location>
        <position position="1"/>
    </location>
</feature>
<evidence type="ECO:0000256" key="1">
    <source>
        <dbReference type="ARBA" id="ARBA00006739"/>
    </source>
</evidence>
<dbReference type="InterPro" id="IPR029044">
    <property type="entry name" value="Nucleotide-diphossugar_trans"/>
</dbReference>
<gene>
    <name evidence="4" type="ORF">COW83_02195</name>
</gene>
<protein>
    <recommendedName>
        <fullName evidence="6">Glycosyltransferase 2-like domain-containing protein</fullName>
    </recommendedName>
</protein>